<keyword evidence="5" id="KW-1185">Reference proteome</keyword>
<protein>
    <recommendedName>
        <fullName evidence="6">HTH-type transcriptional regulator</fullName>
    </recommendedName>
</protein>
<name>A0ABY7YWA8_9HYPH</name>
<accession>A0ABY7YWA8</accession>
<dbReference type="InterPro" id="IPR036390">
    <property type="entry name" value="WH_DNA-bd_sf"/>
</dbReference>
<evidence type="ECO:0000256" key="2">
    <source>
        <dbReference type="ARBA" id="ARBA00023125"/>
    </source>
</evidence>
<keyword evidence="2" id="KW-0238">DNA-binding</keyword>
<reference evidence="4 5" key="1">
    <citation type="submission" date="2023-02" db="EMBL/GenBank/DDBJ databases">
        <title>Devosia chondri sp. nov., isolated from the phycosphere of marine algae.</title>
        <authorList>
            <person name="Kim J.M."/>
            <person name="Lee J.K."/>
            <person name="Choi B.J."/>
            <person name="Bayburt H."/>
            <person name="Jeon C.O."/>
        </authorList>
    </citation>
    <scope>NUCLEOTIDE SEQUENCE [LARGE SCALE GENOMIC DNA]</scope>
    <source>
        <strain evidence="4 5">G2-5</strain>
    </source>
</reference>
<dbReference type="PANTHER" id="PTHR38465">
    <property type="entry name" value="HTH-TYPE TRANSCRIPTIONAL REGULATOR MJ1563-RELATED"/>
    <property type="match status" value="1"/>
</dbReference>
<keyword evidence="3" id="KW-0804">Transcription</keyword>
<evidence type="ECO:0000256" key="3">
    <source>
        <dbReference type="ARBA" id="ARBA00023163"/>
    </source>
</evidence>
<evidence type="ECO:0000256" key="1">
    <source>
        <dbReference type="ARBA" id="ARBA00023015"/>
    </source>
</evidence>
<dbReference type="PANTHER" id="PTHR38465:SF1">
    <property type="entry name" value="HTH-TYPE TRANSCRIPTIONAL REGULATOR MJ1563-RELATED"/>
    <property type="match status" value="1"/>
</dbReference>
<evidence type="ECO:0000313" key="4">
    <source>
        <dbReference type="EMBL" id="WDR05521.1"/>
    </source>
</evidence>
<dbReference type="Gene3D" id="1.10.10.10">
    <property type="entry name" value="Winged helix-like DNA-binding domain superfamily/Winged helix DNA-binding domain"/>
    <property type="match status" value="1"/>
</dbReference>
<keyword evidence="1" id="KW-0805">Transcription regulation</keyword>
<evidence type="ECO:0008006" key="6">
    <source>
        <dbReference type="Google" id="ProtNLM"/>
    </source>
</evidence>
<dbReference type="EMBL" id="CP118247">
    <property type="protein sequence ID" value="WDR05521.1"/>
    <property type="molecule type" value="Genomic_DNA"/>
</dbReference>
<dbReference type="SUPFAM" id="SSF46785">
    <property type="entry name" value="Winged helix' DNA-binding domain"/>
    <property type="match status" value="1"/>
</dbReference>
<dbReference type="InterPro" id="IPR036388">
    <property type="entry name" value="WH-like_DNA-bd_sf"/>
</dbReference>
<organism evidence="4 5">
    <name type="scientific">Devosia rhodophyticola</name>
    <dbReference type="NCBI Taxonomy" id="3026423"/>
    <lineage>
        <taxon>Bacteria</taxon>
        <taxon>Pseudomonadati</taxon>
        <taxon>Pseudomonadota</taxon>
        <taxon>Alphaproteobacteria</taxon>
        <taxon>Hyphomicrobiales</taxon>
        <taxon>Devosiaceae</taxon>
        <taxon>Devosia</taxon>
    </lineage>
</organism>
<dbReference type="Proteomes" id="UP001222118">
    <property type="component" value="Chromosome"/>
</dbReference>
<proteinExistence type="predicted"/>
<sequence length="151" mass="17268">MDQTQKIDNFIEMMGLISHTEGGPRIAGRIFGLLIVAGEQMSLHEMSERLQISRASASTNARLLADRNVIRLTSRPGERQDYYELVPDPYRSMIESFGTSIQRTARKMAEAEKSFPDEMPEAKRRVKDLSKFYAVTLDLFDDWAKRLPPTN</sequence>
<evidence type="ECO:0000313" key="5">
    <source>
        <dbReference type="Proteomes" id="UP001222118"/>
    </source>
</evidence>
<gene>
    <name evidence="4" type="ORF">PSQ90_14760</name>
</gene>
<dbReference type="RefSeq" id="WP_282211040.1">
    <property type="nucleotide sequence ID" value="NZ_CP118247.1"/>
</dbReference>
<dbReference type="InterPro" id="IPR052362">
    <property type="entry name" value="HTH-GbsR_regulator"/>
</dbReference>